<comment type="caution">
    <text evidence="2">The sequence shown here is derived from an EMBL/GenBank/DDBJ whole genome shotgun (WGS) entry which is preliminary data.</text>
</comment>
<dbReference type="EMBL" id="CAJNOQ010000729">
    <property type="protein sequence ID" value="CAF0832414.1"/>
    <property type="molecule type" value="Genomic_DNA"/>
</dbReference>
<proteinExistence type="predicted"/>
<dbReference type="Proteomes" id="UP000681722">
    <property type="component" value="Unassembled WGS sequence"/>
</dbReference>
<gene>
    <name evidence="2" type="ORF">GPM918_LOCUS5125</name>
    <name evidence="3" type="ORF">SRO942_LOCUS5125</name>
</gene>
<feature type="region of interest" description="Disordered" evidence="1">
    <location>
        <begin position="1"/>
        <end position="28"/>
    </location>
</feature>
<dbReference type="AlphaFoldDB" id="A0A813UNR5"/>
<keyword evidence="4" id="KW-1185">Reference proteome</keyword>
<reference evidence="2" key="1">
    <citation type="submission" date="2021-02" db="EMBL/GenBank/DDBJ databases">
        <authorList>
            <person name="Nowell W R."/>
        </authorList>
    </citation>
    <scope>NUCLEOTIDE SEQUENCE</scope>
</reference>
<name>A0A813UNR5_9BILA</name>
<dbReference type="OrthoDB" id="10048171at2759"/>
<accession>A0A813UNR5</accession>
<feature type="compositionally biased region" description="Acidic residues" evidence="1">
    <location>
        <begin position="17"/>
        <end position="26"/>
    </location>
</feature>
<evidence type="ECO:0000313" key="4">
    <source>
        <dbReference type="Proteomes" id="UP000663829"/>
    </source>
</evidence>
<evidence type="ECO:0000256" key="1">
    <source>
        <dbReference type="SAM" id="MobiDB-lite"/>
    </source>
</evidence>
<protein>
    <submittedName>
        <fullName evidence="2">Uncharacterized protein</fullName>
    </submittedName>
</protein>
<evidence type="ECO:0000313" key="2">
    <source>
        <dbReference type="EMBL" id="CAF0832414.1"/>
    </source>
</evidence>
<dbReference type="EMBL" id="CAJOBC010000729">
    <property type="protein sequence ID" value="CAF3619495.1"/>
    <property type="molecule type" value="Genomic_DNA"/>
</dbReference>
<sequence>MATAFFADNRSKSEHISEEEEEDGTDLDDKKLVENYHYLLNHKFFCISNETSASSNNPFTNEKSSKFSETTNTQTKSYTDQILIKDIQEIHSIVQETKQITNNSKGNNRRKLAKTDSVHSGRSSSCDLKHSQDEISNSSTSDEIDFTTIKNNNLTKHKFRHLCSRLKSRLHFRNSLNEDGYKTFTTQWDFDWPNFEQLYENVAPCLINSLPGLDDFMLEQKRQLENQQSAASSDTEDIESNAFLDCKRGAKFRRNAICRRLDKTQYNEQLVKFIQQLMIEKLIRTWT</sequence>
<dbReference type="Proteomes" id="UP000663829">
    <property type="component" value="Unassembled WGS sequence"/>
</dbReference>
<feature type="region of interest" description="Disordered" evidence="1">
    <location>
        <begin position="98"/>
        <end position="139"/>
    </location>
</feature>
<organism evidence="2 4">
    <name type="scientific">Didymodactylos carnosus</name>
    <dbReference type="NCBI Taxonomy" id="1234261"/>
    <lineage>
        <taxon>Eukaryota</taxon>
        <taxon>Metazoa</taxon>
        <taxon>Spiralia</taxon>
        <taxon>Gnathifera</taxon>
        <taxon>Rotifera</taxon>
        <taxon>Eurotatoria</taxon>
        <taxon>Bdelloidea</taxon>
        <taxon>Philodinida</taxon>
        <taxon>Philodinidae</taxon>
        <taxon>Didymodactylos</taxon>
    </lineage>
</organism>
<evidence type="ECO:0000313" key="3">
    <source>
        <dbReference type="EMBL" id="CAF3619495.1"/>
    </source>
</evidence>